<keyword evidence="1" id="KW-1133">Transmembrane helix</keyword>
<dbReference type="EMBL" id="PYFT01000001">
    <property type="protein sequence ID" value="PSR54902.1"/>
    <property type="molecule type" value="Genomic_DNA"/>
</dbReference>
<sequence length="61" mass="6813">MEETLRHIIGPDSNAINGWQMSIRGILVFCLAIAMVRLGYHLIFSKNATFDIVLRIILGIG</sequence>
<keyword evidence="1" id="KW-0472">Membrane</keyword>
<keyword evidence="1" id="KW-0812">Transmembrane</keyword>
<evidence type="ECO:0000313" key="3">
    <source>
        <dbReference type="Proteomes" id="UP000240357"/>
    </source>
</evidence>
<organism evidence="2 3">
    <name type="scientific">Adhaeribacter arboris</name>
    <dbReference type="NCBI Taxonomy" id="2072846"/>
    <lineage>
        <taxon>Bacteria</taxon>
        <taxon>Pseudomonadati</taxon>
        <taxon>Bacteroidota</taxon>
        <taxon>Cytophagia</taxon>
        <taxon>Cytophagales</taxon>
        <taxon>Hymenobacteraceae</taxon>
        <taxon>Adhaeribacter</taxon>
    </lineage>
</organism>
<protein>
    <submittedName>
        <fullName evidence="2">Uncharacterized protein</fullName>
    </submittedName>
</protein>
<evidence type="ECO:0000313" key="2">
    <source>
        <dbReference type="EMBL" id="PSR54902.1"/>
    </source>
</evidence>
<evidence type="ECO:0000256" key="1">
    <source>
        <dbReference type="SAM" id="Phobius"/>
    </source>
</evidence>
<dbReference type="OrthoDB" id="9793799at2"/>
<dbReference type="AlphaFoldDB" id="A0A2T2YHD8"/>
<feature type="transmembrane region" description="Helical" evidence="1">
    <location>
        <begin position="21"/>
        <end position="40"/>
    </location>
</feature>
<gene>
    <name evidence="2" type="ORF">AHMF7605_16040</name>
</gene>
<reference evidence="2 3" key="1">
    <citation type="submission" date="2018-03" db="EMBL/GenBank/DDBJ databases">
        <title>Adhaeribacter sp. HMF7605 Genome sequencing and assembly.</title>
        <authorList>
            <person name="Kang H."/>
            <person name="Kang J."/>
            <person name="Cha I."/>
            <person name="Kim H."/>
            <person name="Joh K."/>
        </authorList>
    </citation>
    <scope>NUCLEOTIDE SEQUENCE [LARGE SCALE GENOMIC DNA]</scope>
    <source>
        <strain evidence="2 3">HMF7605</strain>
    </source>
</reference>
<dbReference type="RefSeq" id="WP_106931014.1">
    <property type="nucleotide sequence ID" value="NZ_PYFT01000001.1"/>
</dbReference>
<dbReference type="Proteomes" id="UP000240357">
    <property type="component" value="Unassembled WGS sequence"/>
</dbReference>
<keyword evidence="3" id="KW-1185">Reference proteome</keyword>
<name>A0A2T2YHD8_9BACT</name>
<accession>A0A2T2YHD8</accession>
<proteinExistence type="predicted"/>
<comment type="caution">
    <text evidence="2">The sequence shown here is derived from an EMBL/GenBank/DDBJ whole genome shotgun (WGS) entry which is preliminary data.</text>
</comment>